<organism evidence="1 2">
    <name type="scientific">Clydaea vesicula</name>
    <dbReference type="NCBI Taxonomy" id="447962"/>
    <lineage>
        <taxon>Eukaryota</taxon>
        <taxon>Fungi</taxon>
        <taxon>Fungi incertae sedis</taxon>
        <taxon>Chytridiomycota</taxon>
        <taxon>Chytridiomycota incertae sedis</taxon>
        <taxon>Chytridiomycetes</taxon>
        <taxon>Lobulomycetales</taxon>
        <taxon>Lobulomycetaceae</taxon>
        <taxon>Clydaea</taxon>
    </lineage>
</organism>
<dbReference type="AlphaFoldDB" id="A0AAD5TW05"/>
<protein>
    <submittedName>
        <fullName evidence="1">Uncharacterized protein</fullName>
    </submittedName>
</protein>
<comment type="caution">
    <text evidence="1">The sequence shown here is derived from an EMBL/GenBank/DDBJ whole genome shotgun (WGS) entry which is preliminary data.</text>
</comment>
<evidence type="ECO:0000313" key="2">
    <source>
        <dbReference type="Proteomes" id="UP001211065"/>
    </source>
</evidence>
<dbReference type="Proteomes" id="UP001211065">
    <property type="component" value="Unassembled WGS sequence"/>
</dbReference>
<accession>A0AAD5TW05</accession>
<sequence length="196" mass="22242">MTTRNFVDLDAQINNERFNFGSKGTIRDQNGFTKDSIFFNPNDVTSHFVEDNSYMKKNQKVNKNSSIFFNNSDNNNIPSSIDTNDNNFNYNLNKAPTISKNSIFGFSSPILKPACKMTKEEIQEQLLSPFKPADLAISEKSNTTNLNVKIESAKLLNDDVISVPINTNRYATSTPLYTTPNSERRVWVDLDEEDGY</sequence>
<proteinExistence type="predicted"/>
<evidence type="ECO:0000313" key="1">
    <source>
        <dbReference type="EMBL" id="KAJ3202461.1"/>
    </source>
</evidence>
<gene>
    <name evidence="1" type="ORF">HK099_001838</name>
</gene>
<reference evidence="1" key="1">
    <citation type="submission" date="2020-05" db="EMBL/GenBank/DDBJ databases">
        <title>Phylogenomic resolution of chytrid fungi.</title>
        <authorList>
            <person name="Stajich J.E."/>
            <person name="Amses K."/>
            <person name="Simmons R."/>
            <person name="Seto K."/>
            <person name="Myers J."/>
            <person name="Bonds A."/>
            <person name="Quandt C.A."/>
            <person name="Barry K."/>
            <person name="Liu P."/>
            <person name="Grigoriev I."/>
            <person name="Longcore J.E."/>
            <person name="James T.Y."/>
        </authorList>
    </citation>
    <scope>NUCLEOTIDE SEQUENCE</scope>
    <source>
        <strain evidence="1">JEL0476</strain>
    </source>
</reference>
<keyword evidence="2" id="KW-1185">Reference proteome</keyword>
<name>A0AAD5TW05_9FUNG</name>
<dbReference type="EMBL" id="JADGJW010001568">
    <property type="protein sequence ID" value="KAJ3202461.1"/>
    <property type="molecule type" value="Genomic_DNA"/>
</dbReference>